<sequence length="194" mass="22476">MANDDNTDQAYEHREDFIIIHGYEVAKDIPYDMYGSCIKQIDLSTCVGYFKFRRQTDVELSVRDQLWMKSFSEHIKHGCMAIISSSLLDKATHTYEFAFWDIRNHAAKLPLEIANMCGSTLEFGRFMSNAPFVYSASSDLLTPVLSPELVLNHYNTIYSESMRALKTSTNKVIQKEKELQELKKEIEELKRQAR</sequence>
<organism evidence="2 3">
    <name type="scientific">Rhizopus azygosporus</name>
    <name type="common">Rhizopus microsporus var. azygosporus</name>
    <dbReference type="NCBI Taxonomy" id="86630"/>
    <lineage>
        <taxon>Eukaryota</taxon>
        <taxon>Fungi</taxon>
        <taxon>Fungi incertae sedis</taxon>
        <taxon>Mucoromycota</taxon>
        <taxon>Mucoromycotina</taxon>
        <taxon>Mucoromycetes</taxon>
        <taxon>Mucorales</taxon>
        <taxon>Mucorineae</taxon>
        <taxon>Rhizopodaceae</taxon>
        <taxon>Rhizopus</taxon>
    </lineage>
</organism>
<dbReference type="OrthoDB" id="6358435at2759"/>
<dbReference type="Proteomes" id="UP000252139">
    <property type="component" value="Unassembled WGS sequence"/>
</dbReference>
<gene>
    <name evidence="2" type="ORF">CU097_012792</name>
</gene>
<evidence type="ECO:0000313" key="2">
    <source>
        <dbReference type="EMBL" id="RCH95185.1"/>
    </source>
</evidence>
<evidence type="ECO:0000313" key="3">
    <source>
        <dbReference type="Proteomes" id="UP000252139"/>
    </source>
</evidence>
<dbReference type="EMBL" id="PJQL01000493">
    <property type="protein sequence ID" value="RCH95185.1"/>
    <property type="molecule type" value="Genomic_DNA"/>
</dbReference>
<dbReference type="STRING" id="86630.A0A367JZ64"/>
<protein>
    <submittedName>
        <fullName evidence="2">Uncharacterized protein</fullName>
    </submittedName>
</protein>
<reference evidence="2 3" key="1">
    <citation type="journal article" date="2018" name="G3 (Bethesda)">
        <title>Phylogenetic and Phylogenomic Definition of Rhizopus Species.</title>
        <authorList>
            <person name="Gryganskyi A.P."/>
            <person name="Golan J."/>
            <person name="Dolatabadi S."/>
            <person name="Mondo S."/>
            <person name="Robb S."/>
            <person name="Idnurm A."/>
            <person name="Muszewska A."/>
            <person name="Steczkiewicz K."/>
            <person name="Masonjones S."/>
            <person name="Liao H.L."/>
            <person name="Gajdeczka M.T."/>
            <person name="Anike F."/>
            <person name="Vuek A."/>
            <person name="Anishchenko I.M."/>
            <person name="Voigt K."/>
            <person name="de Hoog G.S."/>
            <person name="Smith M.E."/>
            <person name="Heitman J."/>
            <person name="Vilgalys R."/>
            <person name="Stajich J.E."/>
        </authorList>
    </citation>
    <scope>NUCLEOTIDE SEQUENCE [LARGE SCALE GENOMIC DNA]</scope>
    <source>
        <strain evidence="2 3">CBS 357.93</strain>
    </source>
</reference>
<dbReference type="AlphaFoldDB" id="A0A367JZ64"/>
<accession>A0A367JZ64</accession>
<keyword evidence="3" id="KW-1185">Reference proteome</keyword>
<evidence type="ECO:0000256" key="1">
    <source>
        <dbReference type="SAM" id="Coils"/>
    </source>
</evidence>
<proteinExistence type="predicted"/>
<feature type="coiled-coil region" evidence="1">
    <location>
        <begin position="165"/>
        <end position="192"/>
    </location>
</feature>
<name>A0A367JZ64_RHIAZ</name>
<dbReference type="Pfam" id="PF21125">
    <property type="entry name" value="MPN_2A_DUB_like"/>
    <property type="match status" value="1"/>
</dbReference>
<keyword evidence="1" id="KW-0175">Coiled coil</keyword>
<comment type="caution">
    <text evidence="2">The sequence shown here is derived from an EMBL/GenBank/DDBJ whole genome shotgun (WGS) entry which is preliminary data.</text>
</comment>